<proteinExistence type="predicted"/>
<dbReference type="InterPro" id="IPR051938">
    <property type="entry name" value="Apopto_cytoskel_mod"/>
</dbReference>
<dbReference type="Proteomes" id="UP000095287">
    <property type="component" value="Unplaced"/>
</dbReference>
<evidence type="ECO:0000313" key="5">
    <source>
        <dbReference type="WBParaSite" id="L893_g28815.t1"/>
    </source>
</evidence>
<keyword evidence="2" id="KW-0812">Transmembrane</keyword>
<dbReference type="Gene3D" id="1.10.287.110">
    <property type="entry name" value="DnaJ domain"/>
    <property type="match status" value="1"/>
</dbReference>
<dbReference type="InterPro" id="IPR036869">
    <property type="entry name" value="J_dom_sf"/>
</dbReference>
<evidence type="ECO:0000256" key="2">
    <source>
        <dbReference type="SAM" id="Phobius"/>
    </source>
</evidence>
<accession>A0A1I7ZR98</accession>
<evidence type="ECO:0000259" key="3">
    <source>
        <dbReference type="PROSITE" id="PS50076"/>
    </source>
</evidence>
<dbReference type="WBParaSite" id="L893_g28815.t1">
    <property type="protein sequence ID" value="L893_g28815.t1"/>
    <property type="gene ID" value="L893_g28815"/>
</dbReference>
<evidence type="ECO:0000256" key="1">
    <source>
        <dbReference type="ARBA" id="ARBA00023186"/>
    </source>
</evidence>
<dbReference type="InterPro" id="IPR018253">
    <property type="entry name" value="DnaJ_domain_CS"/>
</dbReference>
<dbReference type="InterPro" id="IPR001623">
    <property type="entry name" value="DnaJ_domain"/>
</dbReference>
<dbReference type="PROSITE" id="PS50076">
    <property type="entry name" value="DNAJ_2"/>
    <property type="match status" value="1"/>
</dbReference>
<protein>
    <submittedName>
        <fullName evidence="5">J domain-containing protein</fullName>
    </submittedName>
</protein>
<evidence type="ECO:0000313" key="4">
    <source>
        <dbReference type="Proteomes" id="UP000095287"/>
    </source>
</evidence>
<keyword evidence="2" id="KW-0472">Membrane</keyword>
<name>A0A1I7ZR98_9BILA</name>
<feature type="domain" description="J" evidence="3">
    <location>
        <begin position="22"/>
        <end position="89"/>
    </location>
</feature>
<dbReference type="PANTHER" id="PTHR44145:SF3">
    <property type="entry name" value="DNAJ HOMOLOG SUBFAMILY A MEMBER 3, MITOCHONDRIAL"/>
    <property type="match status" value="1"/>
</dbReference>
<keyword evidence="1" id="KW-0143">Chaperone</keyword>
<dbReference type="AlphaFoldDB" id="A0A1I7ZR98"/>
<keyword evidence="2" id="KW-1133">Transmembrane helix</keyword>
<dbReference type="Pfam" id="PF00226">
    <property type="entry name" value="DnaJ"/>
    <property type="match status" value="1"/>
</dbReference>
<keyword evidence="4" id="KW-1185">Reference proteome</keyword>
<dbReference type="SUPFAM" id="SSF46565">
    <property type="entry name" value="Chaperone J-domain"/>
    <property type="match status" value="1"/>
</dbReference>
<reference evidence="5" key="1">
    <citation type="submission" date="2016-11" db="UniProtKB">
        <authorList>
            <consortium name="WormBaseParasite"/>
        </authorList>
    </citation>
    <scope>IDENTIFICATION</scope>
</reference>
<dbReference type="PROSITE" id="PS00636">
    <property type="entry name" value="DNAJ_1"/>
    <property type="match status" value="1"/>
</dbReference>
<dbReference type="SMART" id="SM00271">
    <property type="entry name" value="DnaJ"/>
    <property type="match status" value="1"/>
</dbReference>
<organism evidence="4 5">
    <name type="scientific">Steinernema glaseri</name>
    <dbReference type="NCBI Taxonomy" id="37863"/>
    <lineage>
        <taxon>Eukaryota</taxon>
        <taxon>Metazoa</taxon>
        <taxon>Ecdysozoa</taxon>
        <taxon>Nematoda</taxon>
        <taxon>Chromadorea</taxon>
        <taxon>Rhabditida</taxon>
        <taxon>Tylenchina</taxon>
        <taxon>Panagrolaimomorpha</taxon>
        <taxon>Strongyloidoidea</taxon>
        <taxon>Steinernematidae</taxon>
        <taxon>Steinernema</taxon>
    </lineage>
</organism>
<dbReference type="PANTHER" id="PTHR44145">
    <property type="entry name" value="DNAJ HOMOLOG SUBFAMILY A MEMBER 3, MITOCHONDRIAL"/>
    <property type="match status" value="1"/>
</dbReference>
<feature type="transmembrane region" description="Helical" evidence="2">
    <location>
        <begin position="211"/>
        <end position="229"/>
    </location>
</feature>
<dbReference type="PRINTS" id="PR00625">
    <property type="entry name" value="JDOMAIN"/>
</dbReference>
<sequence>MNGYTTIIGRRCISLSSSWKKTYYDILGVDRTATTKDIKNAYYMLSKKYHPDVTGATPGSSCSSKFVELSDAYDTLKDTEKRRIYDAQISSRAFSSYAQDHAYSSYNRRRTYTDDEMMRIWKQYQDATQRNAKFDQEWPFGSNRYGGARRPGKTFFYRTGPGWSYEKTTFTDKDGNQRTTFTYTDDLGRKRTVTRNSMAVSWDFLAKIFKLYMVAFFAVTLFQVGYYQFCTWQPSSPSHSFKWATISSVLPCRWPTRKSDRDEKLLESNKKK</sequence>
<dbReference type="CDD" id="cd06257">
    <property type="entry name" value="DnaJ"/>
    <property type="match status" value="1"/>
</dbReference>